<dbReference type="SUPFAM" id="SSF51621">
    <property type="entry name" value="Phosphoenolpyruvate/pyruvate domain"/>
    <property type="match status" value="1"/>
</dbReference>
<comment type="pathway">
    <text evidence="1">Cofactor biosynthesis; (R)-pantothenate biosynthesis; (R)-pantoate from 3-methyl-2-oxobutanoate: step 1/2.</text>
</comment>
<dbReference type="InterPro" id="IPR015813">
    <property type="entry name" value="Pyrv/PenolPyrv_kinase-like_dom"/>
</dbReference>
<reference evidence="6" key="1">
    <citation type="submission" date="2020-11" db="EMBL/GenBank/DDBJ databases">
        <authorList>
            <person name="Tran Van P."/>
        </authorList>
    </citation>
    <scope>NUCLEOTIDE SEQUENCE</scope>
</reference>
<organism evidence="6">
    <name type="scientific">Medioppia subpectinata</name>
    <dbReference type="NCBI Taxonomy" id="1979941"/>
    <lineage>
        <taxon>Eukaryota</taxon>
        <taxon>Metazoa</taxon>
        <taxon>Ecdysozoa</taxon>
        <taxon>Arthropoda</taxon>
        <taxon>Chelicerata</taxon>
        <taxon>Arachnida</taxon>
        <taxon>Acari</taxon>
        <taxon>Acariformes</taxon>
        <taxon>Sarcoptiformes</taxon>
        <taxon>Oribatida</taxon>
        <taxon>Brachypylina</taxon>
        <taxon>Oppioidea</taxon>
        <taxon>Oppiidae</taxon>
        <taxon>Medioppia</taxon>
    </lineage>
</organism>
<protein>
    <recommendedName>
        <fullName evidence="3">3-methyl-2-oxobutanoate hydroxymethyltransferase</fullName>
        <ecNumber evidence="3">2.1.2.11</ecNumber>
    </recommendedName>
</protein>
<dbReference type="FunFam" id="3.20.20.60:FF:000003">
    <property type="entry name" value="3-methyl-2-oxobutanoate hydroxymethyltransferase"/>
    <property type="match status" value="1"/>
</dbReference>
<accession>A0A7R9L525</accession>
<keyword evidence="7" id="KW-1185">Reference proteome</keyword>
<dbReference type="Pfam" id="PF02548">
    <property type="entry name" value="Pantoate_transf"/>
    <property type="match status" value="1"/>
</dbReference>
<dbReference type="Gene3D" id="3.20.20.60">
    <property type="entry name" value="Phosphoenolpyruvate-binding domains"/>
    <property type="match status" value="1"/>
</dbReference>
<dbReference type="NCBIfam" id="NF001452">
    <property type="entry name" value="PRK00311.1"/>
    <property type="match status" value="1"/>
</dbReference>
<dbReference type="Proteomes" id="UP000759131">
    <property type="component" value="Unassembled WGS sequence"/>
</dbReference>
<evidence type="ECO:0000313" key="7">
    <source>
        <dbReference type="Proteomes" id="UP000759131"/>
    </source>
</evidence>
<dbReference type="GO" id="GO:0000287">
    <property type="term" value="F:magnesium ion binding"/>
    <property type="evidence" value="ECO:0007669"/>
    <property type="project" value="TreeGrafter"/>
</dbReference>
<dbReference type="HAMAP" id="MF_00156">
    <property type="entry name" value="PanB"/>
    <property type="match status" value="1"/>
</dbReference>
<name>A0A7R9L525_9ACAR</name>
<dbReference type="PIRSF" id="PIRSF000388">
    <property type="entry name" value="Pantoate_hydroxy_MeTrfase"/>
    <property type="match status" value="1"/>
</dbReference>
<dbReference type="EMBL" id="CAJPIZ010015959">
    <property type="protein sequence ID" value="CAG2115494.1"/>
    <property type="molecule type" value="Genomic_DNA"/>
</dbReference>
<dbReference type="GO" id="GO:0015940">
    <property type="term" value="P:pantothenate biosynthetic process"/>
    <property type="evidence" value="ECO:0007669"/>
    <property type="project" value="UniProtKB-UniPathway"/>
</dbReference>
<comment type="similarity">
    <text evidence="2">Belongs to the PanB family.</text>
</comment>
<evidence type="ECO:0000256" key="4">
    <source>
        <dbReference type="ARBA" id="ARBA00022679"/>
    </source>
</evidence>
<evidence type="ECO:0000256" key="1">
    <source>
        <dbReference type="ARBA" id="ARBA00005033"/>
    </source>
</evidence>
<dbReference type="InterPro" id="IPR003700">
    <property type="entry name" value="Pantoate_hydroxy_MeTrfase"/>
</dbReference>
<gene>
    <name evidence="6" type="ORF">OSB1V03_LOCUS15456</name>
</gene>
<dbReference type="EC" id="2.1.2.11" evidence="3"/>
<dbReference type="NCBIfam" id="TIGR00222">
    <property type="entry name" value="panB"/>
    <property type="match status" value="1"/>
</dbReference>
<dbReference type="PANTHER" id="PTHR20881:SF0">
    <property type="entry name" value="3-METHYL-2-OXOBUTANOATE HYDROXYMETHYLTRANSFERASE"/>
    <property type="match status" value="1"/>
</dbReference>
<dbReference type="CDD" id="cd06557">
    <property type="entry name" value="KPHMT-like"/>
    <property type="match status" value="1"/>
</dbReference>
<dbReference type="OrthoDB" id="425211at2759"/>
<dbReference type="PANTHER" id="PTHR20881">
    <property type="entry name" value="3-METHYL-2-OXOBUTANOATE HYDROXYMETHYLTRANSFERASE"/>
    <property type="match status" value="1"/>
</dbReference>
<dbReference type="GO" id="GO:0003864">
    <property type="term" value="F:3-methyl-2-oxobutanoate hydroxymethyltransferase activity"/>
    <property type="evidence" value="ECO:0007669"/>
    <property type="project" value="UniProtKB-EC"/>
</dbReference>
<dbReference type="EMBL" id="OC870534">
    <property type="protein sequence ID" value="CAD7635064.1"/>
    <property type="molecule type" value="Genomic_DNA"/>
</dbReference>
<keyword evidence="4" id="KW-0808">Transferase</keyword>
<dbReference type="GO" id="GO:0005737">
    <property type="term" value="C:cytoplasm"/>
    <property type="evidence" value="ECO:0007669"/>
    <property type="project" value="TreeGrafter"/>
</dbReference>
<dbReference type="AlphaFoldDB" id="A0A7R9L525"/>
<evidence type="ECO:0000256" key="2">
    <source>
        <dbReference type="ARBA" id="ARBA00008676"/>
    </source>
</evidence>
<feature type="non-terminal residue" evidence="6">
    <location>
        <position position="1"/>
    </location>
</feature>
<dbReference type="UniPathway" id="UPA00028">
    <property type="reaction ID" value="UER00003"/>
</dbReference>
<evidence type="ECO:0000313" key="6">
    <source>
        <dbReference type="EMBL" id="CAD7635064.1"/>
    </source>
</evidence>
<dbReference type="InterPro" id="IPR040442">
    <property type="entry name" value="Pyrv_kinase-like_dom_sf"/>
</dbReference>
<evidence type="ECO:0000256" key="3">
    <source>
        <dbReference type="ARBA" id="ARBA00012618"/>
    </source>
</evidence>
<sequence>MSSRLFKTWGSFKPFIVKLSRCVSSHQSKTTRMNLLDFETKKLANEKITMLTCYDYTSARIVADTRIDCLLVGDSVAMTVHGFKHTVSATVDMMRAHTEAVQRGAPNKFIVSDLPFLSYRQSLDSSIRAVQTLVQAGAHAVKLEGSAGNQPLIKHIVESGVPVMGHLGLTPQAVLGLGGYRVQGKTEAAAKHLLDSALNLQDAGCFGLVLECIPALVAKHITQALAIPTIGIGAGPYCDGQVLVWQDMLGLTNGSKLTFVKQFLDGGKLCKESINEYNDE</sequence>
<evidence type="ECO:0000256" key="5">
    <source>
        <dbReference type="ARBA" id="ARBA00049172"/>
    </source>
</evidence>
<proteinExistence type="inferred from homology"/>
<comment type="catalytic activity">
    <reaction evidence="5">
        <text>(6R)-5,10-methylene-5,6,7,8-tetrahydrofolate + 3-methyl-2-oxobutanoate + H2O = 2-dehydropantoate + (6S)-5,6,7,8-tetrahydrofolate</text>
        <dbReference type="Rhea" id="RHEA:11824"/>
        <dbReference type="ChEBI" id="CHEBI:11561"/>
        <dbReference type="ChEBI" id="CHEBI:11851"/>
        <dbReference type="ChEBI" id="CHEBI:15377"/>
        <dbReference type="ChEBI" id="CHEBI:15636"/>
        <dbReference type="ChEBI" id="CHEBI:57453"/>
        <dbReference type="EC" id="2.1.2.11"/>
    </reaction>
</comment>